<dbReference type="Proteomes" id="UP000789405">
    <property type="component" value="Unassembled WGS sequence"/>
</dbReference>
<comment type="caution">
    <text evidence="1">The sequence shown here is derived from an EMBL/GenBank/DDBJ whole genome shotgun (WGS) entry which is preliminary data.</text>
</comment>
<name>A0A9N9GMM8_9GLOM</name>
<dbReference type="EMBL" id="CAJVPY010004195">
    <property type="protein sequence ID" value="CAG8612771.1"/>
    <property type="molecule type" value="Genomic_DNA"/>
</dbReference>
<dbReference type="AlphaFoldDB" id="A0A9N9GMM8"/>
<gene>
    <name evidence="1" type="ORF">DERYTH_LOCUS8227</name>
</gene>
<sequence length="56" mass="6574">MSWFSTKGIVNKRKCQRMELSMNGNRQQMKSSTNGIVNKWELSTKVIVKRKRKVMA</sequence>
<evidence type="ECO:0000313" key="2">
    <source>
        <dbReference type="Proteomes" id="UP000789405"/>
    </source>
</evidence>
<evidence type="ECO:0000313" key="1">
    <source>
        <dbReference type="EMBL" id="CAG8612771.1"/>
    </source>
</evidence>
<accession>A0A9N9GMM8</accession>
<keyword evidence="2" id="KW-1185">Reference proteome</keyword>
<proteinExistence type="predicted"/>
<reference evidence="1" key="1">
    <citation type="submission" date="2021-06" db="EMBL/GenBank/DDBJ databases">
        <authorList>
            <person name="Kallberg Y."/>
            <person name="Tangrot J."/>
            <person name="Rosling A."/>
        </authorList>
    </citation>
    <scope>NUCLEOTIDE SEQUENCE</scope>
    <source>
        <strain evidence="1">MA453B</strain>
    </source>
</reference>
<organism evidence="1 2">
    <name type="scientific">Dentiscutata erythropus</name>
    <dbReference type="NCBI Taxonomy" id="1348616"/>
    <lineage>
        <taxon>Eukaryota</taxon>
        <taxon>Fungi</taxon>
        <taxon>Fungi incertae sedis</taxon>
        <taxon>Mucoromycota</taxon>
        <taxon>Glomeromycotina</taxon>
        <taxon>Glomeromycetes</taxon>
        <taxon>Diversisporales</taxon>
        <taxon>Gigasporaceae</taxon>
        <taxon>Dentiscutata</taxon>
    </lineage>
</organism>
<protein>
    <submittedName>
        <fullName evidence="1">24448_t:CDS:1</fullName>
    </submittedName>
</protein>